<dbReference type="Gene3D" id="1.10.510.10">
    <property type="entry name" value="Transferase(Phosphotransferase) domain 1"/>
    <property type="match status" value="1"/>
</dbReference>
<dbReference type="InterPro" id="IPR052396">
    <property type="entry name" value="Meiotic_Drive_Suppr_Kinase"/>
</dbReference>
<organism evidence="2 3">
    <name type="scientific">Paenibacillus thailandensis</name>
    <dbReference type="NCBI Taxonomy" id="393250"/>
    <lineage>
        <taxon>Bacteria</taxon>
        <taxon>Bacillati</taxon>
        <taxon>Bacillota</taxon>
        <taxon>Bacilli</taxon>
        <taxon>Bacillales</taxon>
        <taxon>Paenibacillaceae</taxon>
        <taxon>Paenibacillus</taxon>
    </lineage>
</organism>
<comment type="caution">
    <text evidence="2">The sequence shown here is derived from an EMBL/GenBank/DDBJ whole genome shotgun (WGS) entry which is preliminary data.</text>
</comment>
<dbReference type="InterPro" id="IPR011009">
    <property type="entry name" value="Kinase-like_dom_sf"/>
</dbReference>
<dbReference type="EMBL" id="JBHUMY010000043">
    <property type="protein sequence ID" value="MFD2663437.1"/>
    <property type="molecule type" value="Genomic_DNA"/>
</dbReference>
<evidence type="ECO:0000313" key="2">
    <source>
        <dbReference type="EMBL" id="MFD2663437.1"/>
    </source>
</evidence>
<dbReference type="PANTHER" id="PTHR37171:SF1">
    <property type="entry name" value="SERINE_THREONINE-PROTEIN KINASE YRZF-RELATED"/>
    <property type="match status" value="1"/>
</dbReference>
<dbReference type="PROSITE" id="PS50011">
    <property type="entry name" value="PROTEIN_KINASE_DOM"/>
    <property type="match status" value="1"/>
</dbReference>
<feature type="domain" description="Protein kinase" evidence="1">
    <location>
        <begin position="38"/>
        <end position="225"/>
    </location>
</feature>
<keyword evidence="2" id="KW-0723">Serine/threonine-protein kinase</keyword>
<protein>
    <submittedName>
        <fullName evidence="2">Serine/threonine protein kinase</fullName>
    </submittedName>
</protein>
<dbReference type="InterPro" id="IPR000719">
    <property type="entry name" value="Prot_kinase_dom"/>
</dbReference>
<evidence type="ECO:0000259" key="1">
    <source>
        <dbReference type="PROSITE" id="PS50011"/>
    </source>
</evidence>
<sequence>MDETTIGSFVQLAERHLLPALDLVSIDPGDPVRVLEAPEGFQLLGAGNYAAVFTHRDYSELVIKVYAPGRGGWEDEREVYGRLGRHPAYSACYAAGEKEGLRYLVLKRLRGKTMYQCMLDGEPIPESVIEDIDEALDYARGRGLHPHDVHGKNVMVSGGKGLVVDVSDFLKTEPCMMWDDLKRAYERIYVPFMGNRPFPVPEWVMNGVRKGYRWIRQAALDGRSS</sequence>
<dbReference type="RefSeq" id="WP_379279460.1">
    <property type="nucleotide sequence ID" value="NZ_JBHUGT010000055.1"/>
</dbReference>
<dbReference type="SUPFAM" id="SSF56112">
    <property type="entry name" value="Protein kinase-like (PK-like)"/>
    <property type="match status" value="1"/>
</dbReference>
<gene>
    <name evidence="2" type="ORF">ACFSW5_24670</name>
</gene>
<name>A0ABW5R4M4_9BACL</name>
<keyword evidence="2" id="KW-0418">Kinase</keyword>
<keyword evidence="2" id="KW-0808">Transferase</keyword>
<evidence type="ECO:0000313" key="3">
    <source>
        <dbReference type="Proteomes" id="UP001597493"/>
    </source>
</evidence>
<dbReference type="GO" id="GO:0004674">
    <property type="term" value="F:protein serine/threonine kinase activity"/>
    <property type="evidence" value="ECO:0007669"/>
    <property type="project" value="UniProtKB-KW"/>
</dbReference>
<dbReference type="Proteomes" id="UP001597493">
    <property type="component" value="Unassembled WGS sequence"/>
</dbReference>
<proteinExistence type="predicted"/>
<accession>A0ABW5R4M4</accession>
<dbReference type="PANTHER" id="PTHR37171">
    <property type="entry name" value="SERINE/THREONINE-PROTEIN KINASE YRZF-RELATED"/>
    <property type="match status" value="1"/>
</dbReference>
<keyword evidence="3" id="KW-1185">Reference proteome</keyword>
<reference evidence="3" key="1">
    <citation type="journal article" date="2019" name="Int. J. Syst. Evol. Microbiol.">
        <title>The Global Catalogue of Microorganisms (GCM) 10K type strain sequencing project: providing services to taxonomists for standard genome sequencing and annotation.</title>
        <authorList>
            <consortium name="The Broad Institute Genomics Platform"/>
            <consortium name="The Broad Institute Genome Sequencing Center for Infectious Disease"/>
            <person name="Wu L."/>
            <person name="Ma J."/>
        </authorList>
    </citation>
    <scope>NUCLEOTIDE SEQUENCE [LARGE SCALE GENOMIC DNA]</scope>
    <source>
        <strain evidence="3">TISTR 1827</strain>
    </source>
</reference>